<feature type="compositionally biased region" description="Low complexity" evidence="1">
    <location>
        <begin position="119"/>
        <end position="132"/>
    </location>
</feature>
<feature type="compositionally biased region" description="Gly residues" evidence="1">
    <location>
        <begin position="159"/>
        <end position="182"/>
    </location>
</feature>
<feature type="compositionally biased region" description="Low complexity" evidence="1">
    <location>
        <begin position="183"/>
        <end position="251"/>
    </location>
</feature>
<evidence type="ECO:0000256" key="2">
    <source>
        <dbReference type="SAM" id="Phobius"/>
    </source>
</evidence>
<accession>A0ABS9HKK1</accession>
<dbReference type="EMBL" id="JAKJKU010000003">
    <property type="protein sequence ID" value="MCF6774348.1"/>
    <property type="molecule type" value="Genomic_DNA"/>
</dbReference>
<feature type="compositionally biased region" description="Basic and acidic residues" evidence="1">
    <location>
        <begin position="1"/>
        <end position="17"/>
    </location>
</feature>
<feature type="compositionally biased region" description="Acidic residues" evidence="1">
    <location>
        <begin position="309"/>
        <end position="324"/>
    </location>
</feature>
<dbReference type="RefSeq" id="WP_052723066.1">
    <property type="nucleotide sequence ID" value="NZ_JAGSOA010000001.1"/>
</dbReference>
<feature type="region of interest" description="Disordered" evidence="1">
    <location>
        <begin position="1"/>
        <end position="251"/>
    </location>
</feature>
<keyword evidence="4" id="KW-1185">Reference proteome</keyword>
<feature type="transmembrane region" description="Helical" evidence="2">
    <location>
        <begin position="261"/>
        <end position="281"/>
    </location>
</feature>
<dbReference type="Proteomes" id="UP001200604">
    <property type="component" value="Unassembled WGS sequence"/>
</dbReference>
<dbReference type="GeneID" id="92726650"/>
<keyword evidence="2" id="KW-0812">Transmembrane</keyword>
<keyword evidence="2" id="KW-1133">Transmembrane helix</keyword>
<feature type="compositionally biased region" description="Low complexity" evidence="1">
    <location>
        <begin position="140"/>
        <end position="158"/>
    </location>
</feature>
<feature type="compositionally biased region" description="Polar residues" evidence="1">
    <location>
        <begin position="296"/>
        <end position="306"/>
    </location>
</feature>
<reference evidence="3 4" key="1">
    <citation type="submission" date="2022-01" db="EMBL/GenBank/DDBJ databases">
        <title>Identification and Characterization of Corynebacterium sp.</title>
        <authorList>
            <person name="Luo Q."/>
            <person name="Qu P."/>
            <person name="Chen Q."/>
        </authorList>
    </citation>
    <scope>NUCLEOTIDE SEQUENCE [LARGE SCALE GENOMIC DNA]</scope>
    <source>
        <strain evidence="3 4">MC-12</strain>
    </source>
</reference>
<evidence type="ECO:0000313" key="4">
    <source>
        <dbReference type="Proteomes" id="UP001200604"/>
    </source>
</evidence>
<feature type="region of interest" description="Disordered" evidence="1">
    <location>
        <begin position="290"/>
        <end position="354"/>
    </location>
</feature>
<comment type="caution">
    <text evidence="3">The sequence shown here is derived from an EMBL/GenBank/DDBJ whole genome shotgun (WGS) entry which is preliminary data.</text>
</comment>
<feature type="compositionally biased region" description="Low complexity" evidence="1">
    <location>
        <begin position="330"/>
        <end position="339"/>
    </location>
</feature>
<feature type="compositionally biased region" description="Polar residues" evidence="1">
    <location>
        <begin position="67"/>
        <end position="89"/>
    </location>
</feature>
<evidence type="ECO:0000313" key="3">
    <source>
        <dbReference type="EMBL" id="MCF6774348.1"/>
    </source>
</evidence>
<name>A0ABS9HKK1_9CORY</name>
<organism evidence="3 4">
    <name type="scientific">Corynebacterium parakroppenstedtii</name>
    <dbReference type="NCBI Taxonomy" id="2828363"/>
    <lineage>
        <taxon>Bacteria</taxon>
        <taxon>Bacillati</taxon>
        <taxon>Actinomycetota</taxon>
        <taxon>Actinomycetes</taxon>
        <taxon>Mycobacteriales</taxon>
        <taxon>Corynebacteriaceae</taxon>
        <taxon>Corynebacterium</taxon>
    </lineage>
</organism>
<proteinExistence type="predicted"/>
<evidence type="ECO:0000256" key="1">
    <source>
        <dbReference type="SAM" id="MobiDB-lite"/>
    </source>
</evidence>
<keyword evidence="2" id="KW-0472">Membrane</keyword>
<gene>
    <name evidence="3" type="ORF">L3H44_08020</name>
</gene>
<protein>
    <submittedName>
        <fullName evidence="3">Uncharacterized protein</fullName>
    </submittedName>
</protein>
<feature type="compositionally biased region" description="Basic and acidic residues" evidence="1">
    <location>
        <begin position="28"/>
        <end position="39"/>
    </location>
</feature>
<sequence length="459" mass="48024">MTPDDNSWKHSSNDRSDGGGGSDGSGDPTHDNSADDAHRQNQSADDGAANENQHDGGQGNDAAGEDTQATEGSDSSAGTSDAQSAGSPSSEEDFETREWQPVQAWSEVRNPDGSVSPRSGDSWSNSQQWNNAGNGGGSGWNNAANTGWNNGGSQQWNGGAPGGGNGQPGQGQYGGQQYGGQYGAAQNGAGQWNNPQRQPGQYGQQGQYGQGQYNQQPQYGQQNQQPQYAQNAQYGQSQSGGSSAVGSQGEAGQSSSSIWKVLLPIILILVVVAALIGALMWKPWEKLSNDDGAPGSESSAIPQEPSNEPIEETTTEPEDTETTTEDTTTERTTTTTTTTSSNHTGTDIPGLGRQGFTDNSAATCNADDEWVYAGINEDGDKVVICQVGDTDGFYYRGWYHGGALERDVTSRGSDGRSYSMKSGGTVINIDGSTLNVVQNGKTVSSSVFDGVATREPDWG</sequence>